<dbReference type="AlphaFoldDB" id="A0ABD4T8G2"/>
<dbReference type="PANTHER" id="PTHR45947">
    <property type="entry name" value="SULFOQUINOVOSYL TRANSFERASE SQD2"/>
    <property type="match status" value="1"/>
</dbReference>
<dbReference type="Gene3D" id="3.40.50.2000">
    <property type="entry name" value="Glycogen Phosphorylase B"/>
    <property type="match status" value="2"/>
</dbReference>
<sequence>MKLVSQTPDPDSKPFPFEVIRQPSFKHLLALTAWCDVYFQPNISLKGFYPLVALPKPWVVSHNNWYSRTNGSLGWQDRLKHRLLRWATNISVSQAVADHLAVSSTVIPNPYQYEVFGLRPEINRDHDLMFLGRLVSDKGADLLLDALAQLKHQGLTPTLTLVGHGPEEANLKVQAQRLQIVEQVEFLGGKVGEELVQLLNAHQILVVPSRWQEPFGIVALEGIACGCVVVGSEGGGLKDAIGPCGVTFKNGNVSELSILLEKLLTQPQELQRYHVHAKDHLIQHHPTTIAKQYLQVFEQAISGSC</sequence>
<keyword evidence="3" id="KW-1185">Reference proteome</keyword>
<dbReference type="Pfam" id="PF00534">
    <property type="entry name" value="Glycos_transf_1"/>
    <property type="match status" value="1"/>
</dbReference>
<proteinExistence type="predicted"/>
<reference evidence="2 3" key="1">
    <citation type="journal article" date="2015" name="Genome Announc.">
        <title>Draft Genome Sequence of Filamentous Marine Cyanobacterium Lyngbya confervoides Strain BDU141951.</title>
        <authorList>
            <person name="Chandrababunaidu M.M."/>
            <person name="Sen D."/>
            <person name="Tripathy S."/>
        </authorList>
    </citation>
    <scope>NUCLEOTIDE SEQUENCE [LARGE SCALE GENOMIC DNA]</scope>
    <source>
        <strain evidence="2 3">BDU141951</strain>
    </source>
</reference>
<evidence type="ECO:0000313" key="2">
    <source>
        <dbReference type="EMBL" id="MCM1984605.1"/>
    </source>
</evidence>
<comment type="caution">
    <text evidence="2">The sequence shown here is derived from an EMBL/GenBank/DDBJ whole genome shotgun (WGS) entry which is preliminary data.</text>
</comment>
<protein>
    <submittedName>
        <fullName evidence="2">Glycosyltransferase family 4 protein</fullName>
    </submittedName>
</protein>
<gene>
    <name evidence="2" type="ORF">QQ91_0017410</name>
</gene>
<organism evidence="2 3">
    <name type="scientific">Lyngbya confervoides BDU141951</name>
    <dbReference type="NCBI Taxonomy" id="1574623"/>
    <lineage>
        <taxon>Bacteria</taxon>
        <taxon>Bacillati</taxon>
        <taxon>Cyanobacteriota</taxon>
        <taxon>Cyanophyceae</taxon>
        <taxon>Oscillatoriophycideae</taxon>
        <taxon>Oscillatoriales</taxon>
        <taxon>Microcoleaceae</taxon>
        <taxon>Lyngbya</taxon>
    </lineage>
</organism>
<dbReference type="InterPro" id="IPR050194">
    <property type="entry name" value="Glycosyltransferase_grp1"/>
</dbReference>
<evidence type="ECO:0000313" key="3">
    <source>
        <dbReference type="Proteomes" id="UP000031561"/>
    </source>
</evidence>
<accession>A0ABD4T8G2</accession>
<dbReference type="CDD" id="cd03801">
    <property type="entry name" value="GT4_PimA-like"/>
    <property type="match status" value="1"/>
</dbReference>
<dbReference type="Proteomes" id="UP000031561">
    <property type="component" value="Unassembled WGS sequence"/>
</dbReference>
<dbReference type="PANTHER" id="PTHR45947:SF13">
    <property type="entry name" value="TRANSFERASE"/>
    <property type="match status" value="1"/>
</dbReference>
<dbReference type="InterPro" id="IPR001296">
    <property type="entry name" value="Glyco_trans_1"/>
</dbReference>
<evidence type="ECO:0000259" key="1">
    <source>
        <dbReference type="Pfam" id="PF00534"/>
    </source>
</evidence>
<name>A0ABD4T8G2_9CYAN</name>
<feature type="domain" description="Glycosyl transferase family 1" evidence="1">
    <location>
        <begin position="125"/>
        <end position="274"/>
    </location>
</feature>
<dbReference type="EMBL" id="JTHE03000100">
    <property type="protein sequence ID" value="MCM1984605.1"/>
    <property type="molecule type" value="Genomic_DNA"/>
</dbReference>
<dbReference type="SUPFAM" id="SSF53756">
    <property type="entry name" value="UDP-Glycosyltransferase/glycogen phosphorylase"/>
    <property type="match status" value="1"/>
</dbReference>